<name>A0AAW1K0Z8_POPJA</name>
<feature type="compositionally biased region" description="Polar residues" evidence="1">
    <location>
        <begin position="32"/>
        <end position="50"/>
    </location>
</feature>
<protein>
    <recommendedName>
        <fullName evidence="4">Ribosomal protein S3</fullName>
    </recommendedName>
</protein>
<evidence type="ECO:0000256" key="1">
    <source>
        <dbReference type="SAM" id="MobiDB-lite"/>
    </source>
</evidence>
<sequence>MYVQDRILFRKDFKLGTKLGWKKQNTNFNPFPNNRITATITPTFPPSDSTLLKRGDTQEVQELLTLDARYGRVRGGKTATEEPSP</sequence>
<evidence type="ECO:0000313" key="2">
    <source>
        <dbReference type="EMBL" id="KAK9710910.1"/>
    </source>
</evidence>
<reference evidence="2 3" key="1">
    <citation type="journal article" date="2024" name="BMC Genomics">
        <title>De novo assembly and annotation of Popillia japonica's genome with initial clues to its potential as an invasive pest.</title>
        <authorList>
            <person name="Cucini C."/>
            <person name="Boschi S."/>
            <person name="Funari R."/>
            <person name="Cardaioli E."/>
            <person name="Iannotti N."/>
            <person name="Marturano G."/>
            <person name="Paoli F."/>
            <person name="Bruttini M."/>
            <person name="Carapelli A."/>
            <person name="Frati F."/>
            <person name="Nardi F."/>
        </authorList>
    </citation>
    <scope>NUCLEOTIDE SEQUENCE [LARGE SCALE GENOMIC DNA]</scope>
    <source>
        <strain evidence="2">DMR45628</strain>
    </source>
</reference>
<organism evidence="2 3">
    <name type="scientific">Popillia japonica</name>
    <name type="common">Japanese beetle</name>
    <dbReference type="NCBI Taxonomy" id="7064"/>
    <lineage>
        <taxon>Eukaryota</taxon>
        <taxon>Metazoa</taxon>
        <taxon>Ecdysozoa</taxon>
        <taxon>Arthropoda</taxon>
        <taxon>Hexapoda</taxon>
        <taxon>Insecta</taxon>
        <taxon>Pterygota</taxon>
        <taxon>Neoptera</taxon>
        <taxon>Endopterygota</taxon>
        <taxon>Coleoptera</taxon>
        <taxon>Polyphaga</taxon>
        <taxon>Scarabaeiformia</taxon>
        <taxon>Scarabaeidae</taxon>
        <taxon>Rutelinae</taxon>
        <taxon>Popillia</taxon>
    </lineage>
</organism>
<dbReference type="EMBL" id="JASPKY010000287">
    <property type="protein sequence ID" value="KAK9710910.1"/>
    <property type="molecule type" value="Genomic_DNA"/>
</dbReference>
<proteinExistence type="predicted"/>
<dbReference type="Proteomes" id="UP001458880">
    <property type="component" value="Unassembled WGS sequence"/>
</dbReference>
<evidence type="ECO:0000313" key="3">
    <source>
        <dbReference type="Proteomes" id="UP001458880"/>
    </source>
</evidence>
<comment type="caution">
    <text evidence="2">The sequence shown here is derived from an EMBL/GenBank/DDBJ whole genome shotgun (WGS) entry which is preliminary data.</text>
</comment>
<evidence type="ECO:0008006" key="4">
    <source>
        <dbReference type="Google" id="ProtNLM"/>
    </source>
</evidence>
<accession>A0AAW1K0Z8</accession>
<feature type="region of interest" description="Disordered" evidence="1">
    <location>
        <begin position="32"/>
        <end position="52"/>
    </location>
</feature>
<dbReference type="AlphaFoldDB" id="A0AAW1K0Z8"/>
<keyword evidence="3" id="KW-1185">Reference proteome</keyword>
<gene>
    <name evidence="2" type="ORF">QE152_g25761</name>
</gene>